<evidence type="ECO:0000313" key="2">
    <source>
        <dbReference type="Proteomes" id="UP000019140"/>
    </source>
</evidence>
<evidence type="ECO:0000313" key="1">
    <source>
        <dbReference type="EMBL" id="ETW95453.1"/>
    </source>
</evidence>
<dbReference type="AlphaFoldDB" id="W4LBI8"/>
<name>W4LBI8_9BACT</name>
<feature type="non-terminal residue" evidence="1">
    <location>
        <position position="1"/>
    </location>
</feature>
<organism evidence="1 2">
    <name type="scientific">Candidatus Entotheonella gemina</name>
    <dbReference type="NCBI Taxonomy" id="1429439"/>
    <lineage>
        <taxon>Bacteria</taxon>
        <taxon>Pseudomonadati</taxon>
        <taxon>Nitrospinota/Tectimicrobiota group</taxon>
        <taxon>Candidatus Tectimicrobiota</taxon>
        <taxon>Candidatus Entotheonellia</taxon>
        <taxon>Candidatus Entotheonellales</taxon>
        <taxon>Candidatus Entotheonellaceae</taxon>
        <taxon>Candidatus Entotheonella</taxon>
    </lineage>
</organism>
<dbReference type="Gene3D" id="3.30.1490.190">
    <property type="match status" value="1"/>
</dbReference>
<dbReference type="Proteomes" id="UP000019140">
    <property type="component" value="Unassembled WGS sequence"/>
</dbReference>
<sequence length="57" mass="6284">DHDHAVCQSCGDIFDIDRQVFPLPSPPAQLPNGLQVKGLRLEYEVICSACRETSEGK</sequence>
<dbReference type="InterPro" id="IPR043135">
    <property type="entry name" value="Fur_C"/>
</dbReference>
<dbReference type="EMBL" id="AZHX01002314">
    <property type="protein sequence ID" value="ETW95453.1"/>
    <property type="molecule type" value="Genomic_DNA"/>
</dbReference>
<proteinExistence type="predicted"/>
<comment type="caution">
    <text evidence="1">The sequence shown here is derived from an EMBL/GenBank/DDBJ whole genome shotgun (WGS) entry which is preliminary data.</text>
</comment>
<evidence type="ECO:0008006" key="3">
    <source>
        <dbReference type="Google" id="ProtNLM"/>
    </source>
</evidence>
<reference evidence="1 2" key="1">
    <citation type="journal article" date="2014" name="Nature">
        <title>An environmental bacterial taxon with a large and distinct metabolic repertoire.</title>
        <authorList>
            <person name="Wilson M.C."/>
            <person name="Mori T."/>
            <person name="Ruckert C."/>
            <person name="Uria A.R."/>
            <person name="Helf M.J."/>
            <person name="Takada K."/>
            <person name="Gernert C."/>
            <person name="Steffens U.A."/>
            <person name="Heycke N."/>
            <person name="Schmitt S."/>
            <person name="Rinke C."/>
            <person name="Helfrich E.J."/>
            <person name="Brachmann A.O."/>
            <person name="Gurgui C."/>
            <person name="Wakimoto T."/>
            <person name="Kracht M."/>
            <person name="Crusemann M."/>
            <person name="Hentschel U."/>
            <person name="Abe I."/>
            <person name="Matsunaga S."/>
            <person name="Kalinowski J."/>
            <person name="Takeyama H."/>
            <person name="Piel J."/>
        </authorList>
    </citation>
    <scope>NUCLEOTIDE SEQUENCE [LARGE SCALE GENOMIC DNA]</scope>
    <source>
        <strain evidence="2">TSY2</strain>
    </source>
</reference>
<protein>
    <recommendedName>
        <fullName evidence="3">Transcriptional repressor</fullName>
    </recommendedName>
</protein>
<dbReference type="HOGENOM" id="CLU_3000804_0_0_7"/>
<accession>W4LBI8</accession>
<keyword evidence="2" id="KW-1185">Reference proteome</keyword>
<gene>
    <name evidence="1" type="ORF">ETSY2_48120</name>
</gene>